<evidence type="ECO:0000256" key="1">
    <source>
        <dbReference type="ARBA" id="ARBA00010342"/>
    </source>
</evidence>
<dbReference type="InterPro" id="IPR005616">
    <property type="entry name" value="CcmH/CycL/Ccl2/NrfF_N"/>
</dbReference>
<evidence type="ECO:0000259" key="7">
    <source>
        <dbReference type="Pfam" id="PF03918"/>
    </source>
</evidence>
<evidence type="ECO:0000256" key="5">
    <source>
        <dbReference type="SAM" id="MobiDB-lite"/>
    </source>
</evidence>
<dbReference type="AlphaFoldDB" id="A0A0P8C351"/>
<reference evidence="8 9" key="1">
    <citation type="submission" date="2015-09" db="EMBL/GenBank/DDBJ databases">
        <title>A metagenomics-based metabolic model of nitrate-dependent anaerobic oxidation of methane by Methanoperedens-like archaea.</title>
        <authorList>
            <person name="Arshad A."/>
            <person name="Speth D.R."/>
            <person name="De Graaf R.M."/>
            <person name="Op Den Camp H.J."/>
            <person name="Jetten M.S."/>
            <person name="Welte C.U."/>
        </authorList>
    </citation>
    <scope>NUCLEOTIDE SEQUENCE [LARGE SCALE GENOMIC DNA]</scope>
</reference>
<evidence type="ECO:0000256" key="2">
    <source>
        <dbReference type="ARBA" id="ARBA00022617"/>
    </source>
</evidence>
<feature type="transmembrane region" description="Helical" evidence="6">
    <location>
        <begin position="91"/>
        <end position="109"/>
    </location>
</feature>
<dbReference type="CDD" id="cd16378">
    <property type="entry name" value="CcmH_N"/>
    <property type="match status" value="1"/>
</dbReference>
<dbReference type="Proteomes" id="UP000050360">
    <property type="component" value="Unassembled WGS sequence"/>
</dbReference>
<evidence type="ECO:0000256" key="3">
    <source>
        <dbReference type="ARBA" id="ARBA00022723"/>
    </source>
</evidence>
<dbReference type="GO" id="GO:0046872">
    <property type="term" value="F:metal ion binding"/>
    <property type="evidence" value="ECO:0007669"/>
    <property type="project" value="UniProtKB-KW"/>
</dbReference>
<keyword evidence="6" id="KW-0812">Transmembrane</keyword>
<proteinExistence type="inferred from homology"/>
<comment type="caution">
    <text evidence="8">The sequence shown here is derived from an EMBL/GenBank/DDBJ whole genome shotgun (WGS) entry which is preliminary data.</text>
</comment>
<organism evidence="8 9">
    <name type="scientific">Candidatus Methanoperedens nitratireducens</name>
    <dbReference type="NCBI Taxonomy" id="1392998"/>
    <lineage>
        <taxon>Archaea</taxon>
        <taxon>Methanobacteriati</taxon>
        <taxon>Methanobacteriota</taxon>
        <taxon>Stenosarchaea group</taxon>
        <taxon>Methanomicrobia</taxon>
        <taxon>Methanosarcinales</taxon>
        <taxon>ANME-2 cluster</taxon>
        <taxon>Candidatus Methanoperedentaceae</taxon>
        <taxon>Candidatus Methanoperedens</taxon>
    </lineage>
</organism>
<feature type="compositionally biased region" description="Basic and acidic residues" evidence="5">
    <location>
        <begin position="141"/>
        <end position="153"/>
    </location>
</feature>
<dbReference type="InterPro" id="IPR038297">
    <property type="entry name" value="CcmH/CycL/NrfF/Ccl2_sf"/>
</dbReference>
<gene>
    <name evidence="8" type="ORF">MPEBLZ_04500</name>
</gene>
<comment type="similarity">
    <text evidence="1">Belongs to the CcmH/CycL/Ccl2/NrfF family.</text>
</comment>
<feature type="region of interest" description="Disordered" evidence="5">
    <location>
        <begin position="138"/>
        <end position="161"/>
    </location>
</feature>
<keyword evidence="4" id="KW-0408">Iron</keyword>
<evidence type="ECO:0000256" key="4">
    <source>
        <dbReference type="ARBA" id="ARBA00023004"/>
    </source>
</evidence>
<keyword evidence="2" id="KW-0349">Heme</keyword>
<dbReference type="Gene3D" id="1.10.8.640">
    <property type="entry name" value="Cytochrome C biogenesis protein"/>
    <property type="match status" value="1"/>
</dbReference>
<sequence length="161" mass="17805">MCESALMLSILLISAIGPALADEEMTSDIICPCECAMVISTCDCPIAIQVKKEITRMKDSGFSEKQIFSALQAEYGTGIIAHPEKAISSSLMIAGVSLTILFVFLGYIFSKKTKMDIIPDIKKYGQQFEEEYRNFVSGIDEPDKDKDTNHIPEDIPIQEAK</sequence>
<dbReference type="Pfam" id="PF03918">
    <property type="entry name" value="CcmH"/>
    <property type="match status" value="1"/>
</dbReference>
<evidence type="ECO:0000313" key="9">
    <source>
        <dbReference type="Proteomes" id="UP000050360"/>
    </source>
</evidence>
<keyword evidence="6" id="KW-0472">Membrane</keyword>
<name>A0A0P8C351_9EURY</name>
<feature type="domain" description="CcmH/CycL/Ccl2/NrfF N-terminal" evidence="7">
    <location>
        <begin position="23"/>
        <end position="112"/>
    </location>
</feature>
<dbReference type="EMBL" id="LKCM01000481">
    <property type="protein sequence ID" value="KPQ40955.1"/>
    <property type="molecule type" value="Genomic_DNA"/>
</dbReference>
<accession>A0A0P8C351</accession>
<evidence type="ECO:0000313" key="8">
    <source>
        <dbReference type="EMBL" id="KPQ40955.1"/>
    </source>
</evidence>
<keyword evidence="6" id="KW-1133">Transmembrane helix</keyword>
<protein>
    <submittedName>
        <fullName evidence="8">Cytochrome C biogenesis protein</fullName>
    </submittedName>
</protein>
<keyword evidence="3" id="KW-0479">Metal-binding</keyword>
<evidence type="ECO:0000256" key="6">
    <source>
        <dbReference type="SAM" id="Phobius"/>
    </source>
</evidence>